<dbReference type="Pfam" id="PF13377">
    <property type="entry name" value="Peripla_BP_3"/>
    <property type="match status" value="1"/>
</dbReference>
<dbReference type="CDD" id="cd06267">
    <property type="entry name" value="PBP1_LacI_sugar_binding-like"/>
    <property type="match status" value="1"/>
</dbReference>
<reference evidence="5 6" key="1">
    <citation type="submission" date="2024-08" db="EMBL/GenBank/DDBJ databases">
        <title>Whole-genome sequencing of halo(alkali)philic microorganisms from hypersaline lakes.</title>
        <authorList>
            <person name="Sorokin D.Y."/>
            <person name="Merkel A.Y."/>
            <person name="Messina E."/>
            <person name="Yakimov M."/>
        </authorList>
    </citation>
    <scope>NUCLEOTIDE SEQUENCE [LARGE SCALE GENOMIC DNA]</scope>
    <source>
        <strain evidence="5 6">AB-hyl4</strain>
    </source>
</reference>
<dbReference type="GO" id="GO:0003677">
    <property type="term" value="F:DNA binding"/>
    <property type="evidence" value="ECO:0007669"/>
    <property type="project" value="UniProtKB-KW"/>
</dbReference>
<dbReference type="InterPro" id="IPR046335">
    <property type="entry name" value="LacI/GalR-like_sensor"/>
</dbReference>
<evidence type="ECO:0000256" key="2">
    <source>
        <dbReference type="ARBA" id="ARBA00023125"/>
    </source>
</evidence>
<evidence type="ECO:0000256" key="3">
    <source>
        <dbReference type="ARBA" id="ARBA00023163"/>
    </source>
</evidence>
<evidence type="ECO:0000259" key="4">
    <source>
        <dbReference type="PROSITE" id="PS50932"/>
    </source>
</evidence>
<dbReference type="EMBL" id="JBGUBD010000008">
    <property type="protein sequence ID" value="MFA9479407.1"/>
    <property type="molecule type" value="Genomic_DNA"/>
</dbReference>
<evidence type="ECO:0000313" key="6">
    <source>
        <dbReference type="Proteomes" id="UP001575105"/>
    </source>
</evidence>
<name>A0ABV4U7Z5_9BACT</name>
<feature type="domain" description="HTH lacI-type" evidence="4">
    <location>
        <begin position="3"/>
        <end position="59"/>
    </location>
</feature>
<keyword evidence="1" id="KW-0805">Transcription regulation</keyword>
<accession>A0ABV4U7Z5</accession>
<gene>
    <name evidence="5" type="ORF">ACERK3_14045</name>
</gene>
<dbReference type="CDD" id="cd01392">
    <property type="entry name" value="HTH_LacI"/>
    <property type="match status" value="1"/>
</dbReference>
<dbReference type="PROSITE" id="PS50932">
    <property type="entry name" value="HTH_LACI_2"/>
    <property type="match status" value="1"/>
</dbReference>
<dbReference type="RefSeq" id="WP_425346326.1">
    <property type="nucleotide sequence ID" value="NZ_JBGUBD010000008.1"/>
</dbReference>
<sequence>MKPTISDVARLTNKNRSTVSRVLRNDKRYTISEACRKQIMEAAAKLNYVPQHSARSLATGKSYCVGALLGTPEKDLASPVASRMFLQMAHTLLRSGYHFTFLPMMPGRSARQHILDVLQQGRVDGLYVGTRMIQPDMLEDVAKHRIPMVTTDAFAEVRDSGLLTVVDRDHRPGMKQMAEALVRHGHRRVLYVISQSQVDNDRCFAHRVERFQEAAEQAGIREVDVFIYTEEIRGFFADRAEARLAVEREIDRFASYSAVVANSDLVAYGVMDALRAAGIEPGKDIAVTGGDNLETGPNYPVKEPFLATIETNMPLRGQRVAETLLERMQKPDTPVRTVRVPTTFIARPSLTSAKGAAALR</sequence>
<dbReference type="SMART" id="SM00354">
    <property type="entry name" value="HTH_LACI"/>
    <property type="match status" value="1"/>
</dbReference>
<dbReference type="Gene3D" id="3.40.50.2300">
    <property type="match status" value="2"/>
</dbReference>
<keyword evidence="3" id="KW-0804">Transcription</keyword>
<comment type="caution">
    <text evidence="5">The sequence shown here is derived from an EMBL/GenBank/DDBJ whole genome shotgun (WGS) entry which is preliminary data.</text>
</comment>
<evidence type="ECO:0000256" key="1">
    <source>
        <dbReference type="ARBA" id="ARBA00023015"/>
    </source>
</evidence>
<keyword evidence="2 5" id="KW-0238">DNA-binding</keyword>
<proteinExistence type="predicted"/>
<dbReference type="Pfam" id="PF00356">
    <property type="entry name" value="LacI"/>
    <property type="match status" value="1"/>
</dbReference>
<dbReference type="InterPro" id="IPR000843">
    <property type="entry name" value="HTH_LacI"/>
</dbReference>
<keyword evidence="6" id="KW-1185">Reference proteome</keyword>
<dbReference type="InterPro" id="IPR010982">
    <property type="entry name" value="Lambda_DNA-bd_dom_sf"/>
</dbReference>
<dbReference type="PANTHER" id="PTHR30146">
    <property type="entry name" value="LACI-RELATED TRANSCRIPTIONAL REPRESSOR"/>
    <property type="match status" value="1"/>
</dbReference>
<organism evidence="5 6">
    <name type="scientific">Natronomicrosphaera hydrolytica</name>
    <dbReference type="NCBI Taxonomy" id="3242702"/>
    <lineage>
        <taxon>Bacteria</taxon>
        <taxon>Pseudomonadati</taxon>
        <taxon>Planctomycetota</taxon>
        <taxon>Phycisphaerae</taxon>
        <taxon>Phycisphaerales</taxon>
        <taxon>Phycisphaeraceae</taxon>
        <taxon>Natronomicrosphaera</taxon>
    </lineage>
</organism>
<dbReference type="Proteomes" id="UP001575105">
    <property type="component" value="Unassembled WGS sequence"/>
</dbReference>
<dbReference type="SUPFAM" id="SSF53822">
    <property type="entry name" value="Periplasmic binding protein-like I"/>
    <property type="match status" value="1"/>
</dbReference>
<dbReference type="SUPFAM" id="SSF47413">
    <property type="entry name" value="lambda repressor-like DNA-binding domains"/>
    <property type="match status" value="1"/>
</dbReference>
<protein>
    <submittedName>
        <fullName evidence="5">LacI family DNA-binding transcriptional regulator</fullName>
    </submittedName>
</protein>
<dbReference type="InterPro" id="IPR028082">
    <property type="entry name" value="Peripla_BP_I"/>
</dbReference>
<dbReference type="Gene3D" id="1.10.260.40">
    <property type="entry name" value="lambda repressor-like DNA-binding domains"/>
    <property type="match status" value="1"/>
</dbReference>
<evidence type="ECO:0000313" key="5">
    <source>
        <dbReference type="EMBL" id="MFA9479407.1"/>
    </source>
</evidence>
<dbReference type="PANTHER" id="PTHR30146:SF120">
    <property type="entry name" value="ALANINE RACEMASE"/>
    <property type="match status" value="1"/>
</dbReference>